<name>A0A117Q3Y4_9ACTN</name>
<dbReference type="EMBL" id="LMWN01000016">
    <property type="protein sequence ID" value="KUN06704.1"/>
    <property type="molecule type" value="Genomic_DNA"/>
</dbReference>
<dbReference type="InterPro" id="IPR032466">
    <property type="entry name" value="Metal_Hydrolase"/>
</dbReference>
<dbReference type="PANTHER" id="PTHR10443:SF12">
    <property type="entry name" value="DIPEPTIDASE"/>
    <property type="match status" value="1"/>
</dbReference>
<evidence type="ECO:0000313" key="3">
    <source>
        <dbReference type="Proteomes" id="UP000053127"/>
    </source>
</evidence>
<evidence type="ECO:0000313" key="2">
    <source>
        <dbReference type="EMBL" id="KUN06704.1"/>
    </source>
</evidence>
<dbReference type="STRING" id="67386.AQI95_12610"/>
<dbReference type="OrthoDB" id="9804920at2"/>
<dbReference type="InterPro" id="IPR008257">
    <property type="entry name" value="Pept_M19"/>
</dbReference>
<dbReference type="Pfam" id="PF01244">
    <property type="entry name" value="Peptidase_M19"/>
    <property type="match status" value="1"/>
</dbReference>
<dbReference type="RefSeq" id="WP_067121428.1">
    <property type="nucleotide sequence ID" value="NZ_JBFACD010000009.1"/>
</dbReference>
<dbReference type="Proteomes" id="UP000053127">
    <property type="component" value="Unassembled WGS sequence"/>
</dbReference>
<reference evidence="2 3" key="1">
    <citation type="submission" date="2015-10" db="EMBL/GenBank/DDBJ databases">
        <title>Draft genome sequence of Streptomyces yokosukanensis DSM 40224, type strain for the species Streptomyces yokosukanensis.</title>
        <authorList>
            <person name="Ruckert C."/>
            <person name="Winkler A."/>
            <person name="Kalinowski J."/>
            <person name="Kampfer P."/>
            <person name="Glaeser S."/>
        </authorList>
    </citation>
    <scope>NUCLEOTIDE SEQUENCE [LARGE SCALE GENOMIC DNA]</scope>
    <source>
        <strain evidence="2 3">DSM 40224</strain>
    </source>
</reference>
<dbReference type="GO" id="GO:0070573">
    <property type="term" value="F:metallodipeptidase activity"/>
    <property type="evidence" value="ECO:0007669"/>
    <property type="project" value="InterPro"/>
</dbReference>
<sequence length="374" mass="40029">MADLQPDMPRTTEVGELDGLPDAPFPEQPGQPEPHTPAGVLLDQARALLAAHPVADGYSGLPWALRHLPRYDLELGEAAIDTDMPRMREGHVGALFWSLHPPEGPGGDRATVGTLEQLDHVRSVIESHPEGLRLVRTAGQVIDARNCGRISVVLGPAHATALDDSLGVLRILRALGLRVLTLTGTAWAGERGLTRFGEEVVREMNRLGVLADVSGAPAATAERVFTLSKTPVLCSRSAARALRPHPANLPDELLAALGAARGLCMVPLIAEQTGPTVQDVADHLDHVRDVAGPQSVGLSGTYDSGAVHPRDLADASRYPHLIAELLRRGWSEADLALLTWGNVQRVLRSADFAARAAQHRRDTSPTRITELDAL</sequence>
<comment type="caution">
    <text evidence="2">The sequence shown here is derived from an EMBL/GenBank/DDBJ whole genome shotgun (WGS) entry which is preliminary data.</text>
</comment>
<dbReference type="GO" id="GO:0006508">
    <property type="term" value="P:proteolysis"/>
    <property type="evidence" value="ECO:0007669"/>
    <property type="project" value="InterPro"/>
</dbReference>
<dbReference type="PANTHER" id="PTHR10443">
    <property type="entry name" value="MICROSOMAL DIPEPTIDASE"/>
    <property type="match status" value="1"/>
</dbReference>
<evidence type="ECO:0000256" key="1">
    <source>
        <dbReference type="SAM" id="MobiDB-lite"/>
    </source>
</evidence>
<accession>A0A117Q3Y4</accession>
<gene>
    <name evidence="2" type="ORF">AQI95_12610</name>
</gene>
<proteinExistence type="predicted"/>
<feature type="compositionally biased region" description="Pro residues" evidence="1">
    <location>
        <begin position="23"/>
        <end position="35"/>
    </location>
</feature>
<dbReference type="PROSITE" id="PS51365">
    <property type="entry name" value="RENAL_DIPEPTIDASE_2"/>
    <property type="match status" value="1"/>
</dbReference>
<feature type="region of interest" description="Disordered" evidence="1">
    <location>
        <begin position="1"/>
        <end position="38"/>
    </location>
</feature>
<dbReference type="SUPFAM" id="SSF51556">
    <property type="entry name" value="Metallo-dependent hydrolases"/>
    <property type="match status" value="1"/>
</dbReference>
<keyword evidence="3" id="KW-1185">Reference proteome</keyword>
<protein>
    <submittedName>
        <fullName evidence="2">Peptidase M19</fullName>
    </submittedName>
</protein>
<organism evidence="2 3">
    <name type="scientific">Streptomyces yokosukanensis</name>
    <dbReference type="NCBI Taxonomy" id="67386"/>
    <lineage>
        <taxon>Bacteria</taxon>
        <taxon>Bacillati</taxon>
        <taxon>Actinomycetota</taxon>
        <taxon>Actinomycetes</taxon>
        <taxon>Kitasatosporales</taxon>
        <taxon>Streptomycetaceae</taxon>
        <taxon>Streptomyces</taxon>
    </lineage>
</organism>
<dbReference type="AlphaFoldDB" id="A0A117Q3Y4"/>
<dbReference type="Gene3D" id="3.20.20.140">
    <property type="entry name" value="Metal-dependent hydrolases"/>
    <property type="match status" value="1"/>
</dbReference>